<evidence type="ECO:0000313" key="3">
    <source>
        <dbReference type="RefSeq" id="XP_070145016.1"/>
    </source>
</evidence>
<reference evidence="3" key="1">
    <citation type="submission" date="2025-08" db="UniProtKB">
        <authorList>
            <consortium name="RefSeq"/>
        </authorList>
    </citation>
    <scope>IDENTIFICATION</scope>
    <source>
        <strain evidence="3">14028-0561.14</strain>
        <tissue evidence="3">Whole fly</tissue>
    </source>
</reference>
<dbReference type="CDD" id="cd01644">
    <property type="entry name" value="RT_pepA17"/>
    <property type="match status" value="1"/>
</dbReference>
<evidence type="ECO:0000313" key="2">
    <source>
        <dbReference type="Proteomes" id="UP001652661"/>
    </source>
</evidence>
<dbReference type="InterPro" id="IPR000477">
    <property type="entry name" value="RT_dom"/>
</dbReference>
<evidence type="ECO:0000259" key="1">
    <source>
        <dbReference type="PROSITE" id="PS50994"/>
    </source>
</evidence>
<dbReference type="InterPro" id="IPR008042">
    <property type="entry name" value="Retrotrans_Pao"/>
</dbReference>
<protein>
    <recommendedName>
        <fullName evidence="1">Integrase catalytic domain-containing protein</fullName>
    </recommendedName>
</protein>
<dbReference type="PANTHER" id="PTHR47331">
    <property type="entry name" value="PHD-TYPE DOMAIN-CONTAINING PROTEIN"/>
    <property type="match status" value="1"/>
</dbReference>
<keyword evidence="2" id="KW-1185">Reference proteome</keyword>
<dbReference type="InterPro" id="IPR012337">
    <property type="entry name" value="RNaseH-like_sf"/>
</dbReference>
<dbReference type="GeneID" id="138929475"/>
<dbReference type="InterPro" id="IPR043502">
    <property type="entry name" value="DNA/RNA_pol_sf"/>
</dbReference>
<dbReference type="RefSeq" id="XP_070145016.1">
    <property type="nucleotide sequence ID" value="XM_070288915.1"/>
</dbReference>
<dbReference type="SUPFAM" id="SSF53098">
    <property type="entry name" value="Ribonuclease H-like"/>
    <property type="match status" value="1"/>
</dbReference>
<dbReference type="InterPro" id="IPR040676">
    <property type="entry name" value="DUF5641"/>
</dbReference>
<dbReference type="Gene3D" id="3.10.10.10">
    <property type="entry name" value="HIV Type 1 Reverse Transcriptase, subunit A, domain 1"/>
    <property type="match status" value="1"/>
</dbReference>
<gene>
    <name evidence="3" type="primary">LOC138929475</name>
</gene>
<dbReference type="Pfam" id="PF00078">
    <property type="entry name" value="RVT_1"/>
    <property type="match status" value="1"/>
</dbReference>
<organism evidence="2 3">
    <name type="scientific">Drosophila kikkawai</name>
    <name type="common">Fruit fly</name>
    <dbReference type="NCBI Taxonomy" id="30033"/>
    <lineage>
        <taxon>Eukaryota</taxon>
        <taxon>Metazoa</taxon>
        <taxon>Ecdysozoa</taxon>
        <taxon>Arthropoda</taxon>
        <taxon>Hexapoda</taxon>
        <taxon>Insecta</taxon>
        <taxon>Pterygota</taxon>
        <taxon>Neoptera</taxon>
        <taxon>Endopterygota</taxon>
        <taxon>Diptera</taxon>
        <taxon>Brachycera</taxon>
        <taxon>Muscomorpha</taxon>
        <taxon>Ephydroidea</taxon>
        <taxon>Drosophilidae</taxon>
        <taxon>Drosophila</taxon>
        <taxon>Sophophora</taxon>
    </lineage>
</organism>
<dbReference type="PROSITE" id="PS50994">
    <property type="entry name" value="INTEGRASE"/>
    <property type="match status" value="1"/>
</dbReference>
<proteinExistence type="predicted"/>
<name>A0ABM4GQM6_DROKI</name>
<dbReference type="PANTHER" id="PTHR47331:SF5">
    <property type="entry name" value="RIBONUCLEASE H"/>
    <property type="match status" value="1"/>
</dbReference>
<dbReference type="InterPro" id="IPR001584">
    <property type="entry name" value="Integrase_cat-core"/>
</dbReference>
<dbReference type="Proteomes" id="UP001652661">
    <property type="component" value="Unplaced"/>
</dbReference>
<dbReference type="Gene3D" id="3.30.70.270">
    <property type="match status" value="1"/>
</dbReference>
<feature type="domain" description="Integrase catalytic" evidence="1">
    <location>
        <begin position="522"/>
        <end position="722"/>
    </location>
</feature>
<dbReference type="InterPro" id="IPR043128">
    <property type="entry name" value="Rev_trsase/Diguanyl_cyclase"/>
</dbReference>
<dbReference type="InterPro" id="IPR036397">
    <property type="entry name" value="RNaseH_sf"/>
</dbReference>
<sequence>MLIGAEHYYSLLLPNQMMLKPGGPVLQNTKLGWIVAGKVSAENNQAAICAPVTTEDQIDTLLERFWTLENLETEAKPKSPIEAHCERHFLGNLQFAADGRFIVKLPFSEQSSALGASQKTATNRFLALERRTSPEVWKGYVDFMDEYESLGHMKEVPPTRIPTDHYFIPHHCVLKPESSTTKLRVVFDASCKTTSNKSLNDILYAGPTVQSELFAILLRFRTHKYVFTADIEKMYRQVWIHPDNQFYQLIVWRKNPSDELKYYRLKTVTYGTTSAPFLAKKCLDYLAEKTKKNLPLGAAVVKHDFYVDDCLTGANSIPEAVQIQQELNKILLPAGFKLRKWCSNNDEVLAQIPKEDIVNHVKLDETLQHYSVKTLGLIWVPNKDQLCGRSQKSEASTITKRVVSSEASQIFDPLGLFAPVVVKAKIFMQSLWELKMGWDDELPQLLQTEWKNYRADLQALNNLQIPRHIFDGKVPINQEIHTFVDASERAYGAAIYVRATYKNNQVSVRLLCSKSRVAPTAKETLPRLELCAAVLGAELTHRHHHITRLWQIESQKSKLFQTKLSGVTCHQLTIQQMYYQEELPPATALRRFLGRRGKCQTIHCDNATNFVGANNQLKALEGAIFTDKAQEQIINHCNKKQVEFKFIPPRAPSFGGLWEAAVKSAKRLLVSVTATASLTFEELNTVIVEVEAILNSRPLTPMSSDPTDTSALTPGHFLIGEPLTAAPDANLASPGKTLVKRWELVSRLKQMFWDQWSMEYLQELQMRNKWKTASQT</sequence>
<dbReference type="Gene3D" id="3.30.420.10">
    <property type="entry name" value="Ribonuclease H-like superfamily/Ribonuclease H"/>
    <property type="match status" value="1"/>
</dbReference>
<dbReference type="Pfam" id="PF05380">
    <property type="entry name" value="Peptidase_A17"/>
    <property type="match status" value="1"/>
</dbReference>
<dbReference type="Pfam" id="PF18701">
    <property type="entry name" value="DUF5641"/>
    <property type="match status" value="1"/>
</dbReference>
<dbReference type="SUPFAM" id="SSF56672">
    <property type="entry name" value="DNA/RNA polymerases"/>
    <property type="match status" value="1"/>
</dbReference>
<accession>A0ABM4GQM6</accession>